<dbReference type="GO" id="GO:0005524">
    <property type="term" value="F:ATP binding"/>
    <property type="evidence" value="ECO:0007669"/>
    <property type="project" value="UniProtKB-KW"/>
</dbReference>
<organism evidence="11 12">
    <name type="scientific">Alteromonas australica</name>
    <dbReference type="NCBI Taxonomy" id="589873"/>
    <lineage>
        <taxon>Bacteria</taxon>
        <taxon>Pseudomonadati</taxon>
        <taxon>Pseudomonadota</taxon>
        <taxon>Gammaproteobacteria</taxon>
        <taxon>Alteromonadales</taxon>
        <taxon>Alteromonadaceae</taxon>
        <taxon>Alteromonas/Salinimonas group</taxon>
        <taxon>Alteromonas</taxon>
    </lineage>
</organism>
<sequence length="160" mass="17642">MSYPHSTFYAKTPEETEVLSKDLASAVAAQSPIEAVIYLDGDLGAGKTTFSRYFIQSLGHNGSVKSPTYTLVEPYELETVSVYHFDLYRLADPEELEFMGIRDYFGGGTIALVEWSEKGAEYLASPDIVISINIDPAGRQFKIEARSAKGAKILQNCKCI</sequence>
<evidence type="ECO:0000256" key="4">
    <source>
        <dbReference type="ARBA" id="ARBA00022490"/>
    </source>
</evidence>
<proteinExistence type="inferred from homology"/>
<dbReference type="Gene3D" id="3.40.50.300">
    <property type="entry name" value="P-loop containing nucleotide triphosphate hydrolases"/>
    <property type="match status" value="1"/>
</dbReference>
<dbReference type="GO" id="GO:0046872">
    <property type="term" value="F:metal ion binding"/>
    <property type="evidence" value="ECO:0007669"/>
    <property type="project" value="UniProtKB-KW"/>
</dbReference>
<dbReference type="InterPro" id="IPR003442">
    <property type="entry name" value="T6A_TsaE"/>
</dbReference>
<dbReference type="SUPFAM" id="SSF52540">
    <property type="entry name" value="P-loop containing nucleoside triphosphate hydrolases"/>
    <property type="match status" value="1"/>
</dbReference>
<name>A0A075PAH4_9ALTE</name>
<dbReference type="GeneID" id="78256682"/>
<keyword evidence="6" id="KW-0479">Metal-binding</keyword>
<gene>
    <name evidence="11" type="ORF">EP13_17530</name>
</gene>
<keyword evidence="8" id="KW-0067">ATP-binding</keyword>
<evidence type="ECO:0000256" key="9">
    <source>
        <dbReference type="ARBA" id="ARBA00022842"/>
    </source>
</evidence>
<keyword evidence="12" id="KW-1185">Reference proteome</keyword>
<accession>A0A075PAH4</accession>
<evidence type="ECO:0000256" key="2">
    <source>
        <dbReference type="ARBA" id="ARBA00007599"/>
    </source>
</evidence>
<keyword evidence="9" id="KW-0460">Magnesium</keyword>
<keyword evidence="7" id="KW-0547">Nucleotide-binding</keyword>
<comment type="similarity">
    <text evidence="2">Belongs to the TsaE family.</text>
</comment>
<evidence type="ECO:0000256" key="3">
    <source>
        <dbReference type="ARBA" id="ARBA00019010"/>
    </source>
</evidence>
<dbReference type="KEGG" id="aal:EP13_17530"/>
<dbReference type="AlphaFoldDB" id="A0A075PAH4"/>
<reference evidence="11 12" key="1">
    <citation type="submission" date="2014-06" db="EMBL/GenBank/DDBJ databases">
        <title>Genomes of Alteromonas australica, a world apart.</title>
        <authorList>
            <person name="Gonzaga A."/>
            <person name="Lopez-Perez M."/>
            <person name="Rodriguez-Valera F."/>
        </authorList>
    </citation>
    <scope>NUCLEOTIDE SEQUENCE [LARGE SCALE GENOMIC DNA]</scope>
    <source>
        <strain evidence="11 12">H 17</strain>
    </source>
</reference>
<evidence type="ECO:0000256" key="6">
    <source>
        <dbReference type="ARBA" id="ARBA00022723"/>
    </source>
</evidence>
<dbReference type="GO" id="GO:0002949">
    <property type="term" value="P:tRNA threonylcarbamoyladenosine modification"/>
    <property type="evidence" value="ECO:0007669"/>
    <property type="project" value="InterPro"/>
</dbReference>
<protein>
    <recommendedName>
        <fullName evidence="3">tRNA threonylcarbamoyladenosine biosynthesis protein TsaE</fullName>
    </recommendedName>
    <alternativeName>
        <fullName evidence="10">t(6)A37 threonylcarbamoyladenosine biosynthesis protein TsaE</fullName>
    </alternativeName>
</protein>
<evidence type="ECO:0000256" key="1">
    <source>
        <dbReference type="ARBA" id="ARBA00004496"/>
    </source>
</evidence>
<evidence type="ECO:0000313" key="11">
    <source>
        <dbReference type="EMBL" id="AIG00338.1"/>
    </source>
</evidence>
<dbReference type="GO" id="GO:0005737">
    <property type="term" value="C:cytoplasm"/>
    <property type="evidence" value="ECO:0007669"/>
    <property type="project" value="UniProtKB-SubCell"/>
</dbReference>
<dbReference type="Proteomes" id="UP000056090">
    <property type="component" value="Chromosome"/>
</dbReference>
<dbReference type="InterPro" id="IPR027417">
    <property type="entry name" value="P-loop_NTPase"/>
</dbReference>
<evidence type="ECO:0000313" key="12">
    <source>
        <dbReference type="Proteomes" id="UP000056090"/>
    </source>
</evidence>
<evidence type="ECO:0000256" key="10">
    <source>
        <dbReference type="ARBA" id="ARBA00032441"/>
    </source>
</evidence>
<dbReference type="NCBIfam" id="TIGR00150">
    <property type="entry name" value="T6A_YjeE"/>
    <property type="match status" value="1"/>
</dbReference>
<dbReference type="EMBL" id="CP008849">
    <property type="protein sequence ID" value="AIG00338.1"/>
    <property type="molecule type" value="Genomic_DNA"/>
</dbReference>
<dbReference type="RefSeq" id="WP_044058342.1">
    <property type="nucleotide sequence ID" value="NZ_CBCSKJ010000004.1"/>
</dbReference>
<comment type="subcellular location">
    <subcellularLocation>
        <location evidence="1">Cytoplasm</location>
    </subcellularLocation>
</comment>
<dbReference type="Pfam" id="PF02367">
    <property type="entry name" value="TsaE"/>
    <property type="match status" value="1"/>
</dbReference>
<evidence type="ECO:0000256" key="5">
    <source>
        <dbReference type="ARBA" id="ARBA00022694"/>
    </source>
</evidence>
<dbReference type="eggNOG" id="COG0802">
    <property type="taxonomic scope" value="Bacteria"/>
</dbReference>
<keyword evidence="5" id="KW-0819">tRNA processing</keyword>
<evidence type="ECO:0000256" key="8">
    <source>
        <dbReference type="ARBA" id="ARBA00022840"/>
    </source>
</evidence>
<dbReference type="PANTHER" id="PTHR33540">
    <property type="entry name" value="TRNA THREONYLCARBAMOYLADENOSINE BIOSYNTHESIS PROTEIN TSAE"/>
    <property type="match status" value="1"/>
</dbReference>
<keyword evidence="4" id="KW-0963">Cytoplasm</keyword>
<evidence type="ECO:0000256" key="7">
    <source>
        <dbReference type="ARBA" id="ARBA00022741"/>
    </source>
</evidence>
<dbReference type="PANTHER" id="PTHR33540:SF2">
    <property type="entry name" value="TRNA THREONYLCARBAMOYLADENOSINE BIOSYNTHESIS PROTEIN TSAE"/>
    <property type="match status" value="1"/>
</dbReference>